<dbReference type="EMBL" id="VYYT01000019">
    <property type="protein sequence ID" value="KAK2777387.1"/>
    <property type="molecule type" value="Genomic_DNA"/>
</dbReference>
<name>A0AAE0DBJ7_COLKA</name>
<evidence type="ECO:0000313" key="1">
    <source>
        <dbReference type="EMBL" id="KAK2777387.1"/>
    </source>
</evidence>
<gene>
    <name evidence="1" type="ORF">CKAH01_12072</name>
</gene>
<proteinExistence type="predicted"/>
<protein>
    <submittedName>
        <fullName evidence="1">Uncharacterized protein</fullName>
    </submittedName>
</protein>
<evidence type="ECO:0000313" key="2">
    <source>
        <dbReference type="Proteomes" id="UP001281614"/>
    </source>
</evidence>
<sequence length="180" mass="20424">MASLFNLADLQAALPDITQPQYDCPTQKNRAAKKLKARSFQTSRERKRPKTYGGIKKVQKKKQDKQLRRCMPLTCSKRFLFADLYIAVNHPSQRIMSTTTFTETLEVALPDGFTHPDDNTIANIITDTMASNLSSTLHLHRKLLIDIVRGWPLGLFNVEVPSIDYSKLKKEERTFTGIGA</sequence>
<reference evidence="1" key="1">
    <citation type="submission" date="2023-02" db="EMBL/GenBank/DDBJ databases">
        <title>Colletotrichum kahawae CIFC_Que2 genome sequencing and assembly.</title>
        <authorList>
            <person name="Baroncelli R."/>
        </authorList>
    </citation>
    <scope>NUCLEOTIDE SEQUENCE</scope>
    <source>
        <strain evidence="1">CIFC_Que2</strain>
    </source>
</reference>
<accession>A0AAE0DBJ7</accession>
<organism evidence="1 2">
    <name type="scientific">Colletotrichum kahawae</name>
    <name type="common">Coffee berry disease fungus</name>
    <dbReference type="NCBI Taxonomy" id="34407"/>
    <lineage>
        <taxon>Eukaryota</taxon>
        <taxon>Fungi</taxon>
        <taxon>Dikarya</taxon>
        <taxon>Ascomycota</taxon>
        <taxon>Pezizomycotina</taxon>
        <taxon>Sordariomycetes</taxon>
        <taxon>Hypocreomycetidae</taxon>
        <taxon>Glomerellales</taxon>
        <taxon>Glomerellaceae</taxon>
        <taxon>Colletotrichum</taxon>
        <taxon>Colletotrichum gloeosporioides species complex</taxon>
    </lineage>
</organism>
<keyword evidence="2" id="KW-1185">Reference proteome</keyword>
<comment type="caution">
    <text evidence="1">The sequence shown here is derived from an EMBL/GenBank/DDBJ whole genome shotgun (WGS) entry which is preliminary data.</text>
</comment>
<dbReference type="AlphaFoldDB" id="A0AAE0DBJ7"/>
<dbReference type="Proteomes" id="UP001281614">
    <property type="component" value="Unassembled WGS sequence"/>
</dbReference>